<evidence type="ECO:0000256" key="3">
    <source>
        <dbReference type="RuleBase" id="RU003718"/>
    </source>
</evidence>
<proteinExistence type="inferred from homology"/>
<evidence type="ECO:0000313" key="6">
    <source>
        <dbReference type="Proteomes" id="UP001064489"/>
    </source>
</evidence>
<sequence>MQKAELVFIPSSGVGHLVSMVEIAKLLVERDHRLSITVLIINLPNFDSKITATYTGSLNRIKFIHLPTHTSDPKTFFTSIIESQKHRVKEAITQHVTSLPDTPRLAGFVLDIFCTSMIDVANDFGVPSYIYFVSGAAFLGFMFHAQFLHDELKKPISDLKDSDTELVVPTLANPIHAKFLPSAVLNTDWVVSLYELTRRFRTVNGIMVNTFTELESYAVNALSDSDIPPLYPVGPMLNLDGNINDTDKKAEIVEWLDDQPPSSVVFLCFGSMGCFDEDQLKEIACALEQCRHRFLWSLRKDKDKFVIPSDYENLTDVLPEGFLDRTVGVGKVIGWAPQVAVLGHPAIGGFVSHCGWNSTLESLWFGVPIATWPMFAEQQFNAFQLVRELGLAVEIKMDYRKGLNTDDKAVIVTAEEIERGIKCLMEYDTDIRNRVKEMSVMSRKALMDGGSSFSSLGRFITDVMDNINP</sequence>
<comment type="caution">
    <text evidence="5">The sequence shown here is derived from an EMBL/GenBank/DDBJ whole genome shotgun (WGS) entry which is preliminary data.</text>
</comment>
<dbReference type="SUPFAM" id="SSF53756">
    <property type="entry name" value="UDP-Glycosyltransferase/glycogen phosphorylase"/>
    <property type="match status" value="1"/>
</dbReference>
<comment type="similarity">
    <text evidence="1 3">Belongs to the UDP-glycosyltransferase family.</text>
</comment>
<dbReference type="CDD" id="cd03784">
    <property type="entry name" value="GT1_Gtf-like"/>
    <property type="match status" value="1"/>
</dbReference>
<dbReference type="EMBL" id="JAJSOW010000108">
    <property type="protein sequence ID" value="KAI9153034.1"/>
    <property type="molecule type" value="Genomic_DNA"/>
</dbReference>
<dbReference type="GO" id="GO:0035251">
    <property type="term" value="F:UDP-glucosyltransferase activity"/>
    <property type="evidence" value="ECO:0007669"/>
    <property type="project" value="InterPro"/>
</dbReference>
<evidence type="ECO:0000256" key="1">
    <source>
        <dbReference type="ARBA" id="ARBA00009995"/>
    </source>
</evidence>
<dbReference type="AlphaFoldDB" id="A0AAD5NF01"/>
<gene>
    <name evidence="5" type="ORF">LWI28_004795</name>
</gene>
<dbReference type="EC" id="2.4.1.-" evidence="4"/>
<dbReference type="InterPro" id="IPR050481">
    <property type="entry name" value="UDP-glycosyltransf_plant"/>
</dbReference>
<dbReference type="PROSITE" id="PS00375">
    <property type="entry name" value="UDPGT"/>
    <property type="match status" value="1"/>
</dbReference>
<dbReference type="FunFam" id="3.40.50.2000:FF:000056">
    <property type="entry name" value="Glycosyltransferase"/>
    <property type="match status" value="1"/>
</dbReference>
<protein>
    <recommendedName>
        <fullName evidence="4">Glycosyltransferase</fullName>
        <ecNumber evidence="4">2.4.1.-</ecNumber>
    </recommendedName>
</protein>
<keyword evidence="6" id="KW-1185">Reference proteome</keyword>
<dbReference type="InterPro" id="IPR035595">
    <property type="entry name" value="UDP_glycos_trans_CS"/>
</dbReference>
<dbReference type="PANTHER" id="PTHR48048">
    <property type="entry name" value="GLYCOSYLTRANSFERASE"/>
    <property type="match status" value="1"/>
</dbReference>
<evidence type="ECO:0000313" key="5">
    <source>
        <dbReference type="EMBL" id="KAI9153034.1"/>
    </source>
</evidence>
<evidence type="ECO:0000256" key="2">
    <source>
        <dbReference type="ARBA" id="ARBA00022679"/>
    </source>
</evidence>
<name>A0AAD5NF01_ACENE</name>
<dbReference type="Proteomes" id="UP001064489">
    <property type="component" value="Chromosome 11"/>
</dbReference>
<dbReference type="InterPro" id="IPR002213">
    <property type="entry name" value="UDP_glucos_trans"/>
</dbReference>
<accession>A0AAD5NF01</accession>
<dbReference type="Gene3D" id="3.40.50.2000">
    <property type="entry name" value="Glycogen Phosphorylase B"/>
    <property type="match status" value="2"/>
</dbReference>
<reference evidence="5" key="1">
    <citation type="journal article" date="2022" name="Plant J.">
        <title>Strategies of tolerance reflected in two North American maple genomes.</title>
        <authorList>
            <person name="McEvoy S.L."/>
            <person name="Sezen U.U."/>
            <person name="Trouern-Trend A."/>
            <person name="McMahon S.M."/>
            <person name="Schaberg P.G."/>
            <person name="Yang J."/>
            <person name="Wegrzyn J.L."/>
            <person name="Swenson N.G."/>
        </authorList>
    </citation>
    <scope>NUCLEOTIDE SEQUENCE</scope>
    <source>
        <strain evidence="5">91603</strain>
    </source>
</reference>
<keyword evidence="3" id="KW-0328">Glycosyltransferase</keyword>
<evidence type="ECO:0000256" key="4">
    <source>
        <dbReference type="RuleBase" id="RU362057"/>
    </source>
</evidence>
<organism evidence="5 6">
    <name type="scientific">Acer negundo</name>
    <name type="common">Box elder</name>
    <dbReference type="NCBI Taxonomy" id="4023"/>
    <lineage>
        <taxon>Eukaryota</taxon>
        <taxon>Viridiplantae</taxon>
        <taxon>Streptophyta</taxon>
        <taxon>Embryophyta</taxon>
        <taxon>Tracheophyta</taxon>
        <taxon>Spermatophyta</taxon>
        <taxon>Magnoliopsida</taxon>
        <taxon>eudicotyledons</taxon>
        <taxon>Gunneridae</taxon>
        <taxon>Pentapetalae</taxon>
        <taxon>rosids</taxon>
        <taxon>malvids</taxon>
        <taxon>Sapindales</taxon>
        <taxon>Sapindaceae</taxon>
        <taxon>Hippocastanoideae</taxon>
        <taxon>Acereae</taxon>
        <taxon>Acer</taxon>
    </lineage>
</organism>
<dbReference type="PANTHER" id="PTHR48048:SF45">
    <property type="entry name" value="GLYCOSYLTRANSFERASE"/>
    <property type="match status" value="1"/>
</dbReference>
<keyword evidence="2 3" id="KW-0808">Transferase</keyword>
<reference evidence="5" key="2">
    <citation type="submission" date="2023-02" db="EMBL/GenBank/DDBJ databases">
        <authorList>
            <person name="Swenson N.G."/>
            <person name="Wegrzyn J.L."/>
            <person name="Mcevoy S.L."/>
        </authorList>
    </citation>
    <scope>NUCLEOTIDE SEQUENCE</scope>
    <source>
        <strain evidence="5">91603</strain>
        <tissue evidence="5">Leaf</tissue>
    </source>
</reference>
<dbReference type="Pfam" id="PF00201">
    <property type="entry name" value="UDPGT"/>
    <property type="match status" value="1"/>
</dbReference>